<comment type="similarity">
    <text evidence="1">Belongs to the peptidase S1 family.</text>
</comment>
<dbReference type="Pfam" id="PF00089">
    <property type="entry name" value="Trypsin"/>
    <property type="match status" value="1"/>
</dbReference>
<evidence type="ECO:0000256" key="2">
    <source>
        <dbReference type="ARBA" id="ARBA00023157"/>
    </source>
</evidence>
<sequence>MTPRARPLPRLAAALVTLAASIAGVLACLDPASAITRGRAADANTGLRESVVRIDSSDGELCTGVLVRDDIVLTAAHCVLDPVNYRVTALDYGFGPVRTGVAAAILHPSFQPGIPPREQPGVDLALLKLDQRLGADFAPFAVSAAQMPRAGQDATIAGFGTTRFRAKSTARTLRYTYVVVMGEARLGNRMIMAADPERLGESEGAGACQGDSGGPLLAGGPGSYRLDGIVSWSSGAFSDAGGTACGGLTAITPVAPHVRWIEARIGDLDRAVPSAPPAPLDITPPARGVYLGTN</sequence>
<dbReference type="RefSeq" id="WP_188911348.1">
    <property type="nucleotide sequence ID" value="NZ_BMMF01000004.1"/>
</dbReference>
<keyword evidence="4" id="KW-0732">Signal</keyword>
<dbReference type="InterPro" id="IPR050430">
    <property type="entry name" value="Peptidase_S1"/>
</dbReference>
<keyword evidence="3" id="KW-0378">Hydrolase</keyword>
<dbReference type="PANTHER" id="PTHR24276">
    <property type="entry name" value="POLYSERASE-RELATED"/>
    <property type="match status" value="1"/>
</dbReference>
<dbReference type="PROSITE" id="PS00135">
    <property type="entry name" value="TRYPSIN_SER"/>
    <property type="match status" value="1"/>
</dbReference>
<reference evidence="6 7" key="1">
    <citation type="journal article" date="2014" name="Int. J. Syst. Evol. Microbiol.">
        <title>Complete genome sequence of Corynebacterium casei LMG S-19264T (=DSM 44701T), isolated from a smear-ripened cheese.</title>
        <authorList>
            <consortium name="US DOE Joint Genome Institute (JGI-PGF)"/>
            <person name="Walter F."/>
            <person name="Albersmeier A."/>
            <person name="Kalinowski J."/>
            <person name="Ruckert C."/>
        </authorList>
    </citation>
    <scope>NUCLEOTIDE SEQUENCE [LARGE SCALE GENOMIC DNA]</scope>
    <source>
        <strain evidence="6 7">CGMCC 1.9161</strain>
    </source>
</reference>
<dbReference type="GO" id="GO:0006508">
    <property type="term" value="P:proteolysis"/>
    <property type="evidence" value="ECO:0007669"/>
    <property type="project" value="UniProtKB-KW"/>
</dbReference>
<evidence type="ECO:0000256" key="1">
    <source>
        <dbReference type="ARBA" id="ARBA00007664"/>
    </source>
</evidence>
<evidence type="ECO:0000256" key="3">
    <source>
        <dbReference type="RuleBase" id="RU363034"/>
    </source>
</evidence>
<protein>
    <recommendedName>
        <fullName evidence="5">Peptidase S1 domain-containing protein</fullName>
    </recommendedName>
</protein>
<dbReference type="Gene3D" id="2.40.10.10">
    <property type="entry name" value="Trypsin-like serine proteases"/>
    <property type="match status" value="1"/>
</dbReference>
<name>A0A917Q6K9_9HYPH</name>
<dbReference type="PROSITE" id="PS51257">
    <property type="entry name" value="PROKAR_LIPOPROTEIN"/>
    <property type="match status" value="1"/>
</dbReference>
<feature type="signal peptide" evidence="4">
    <location>
        <begin position="1"/>
        <end position="27"/>
    </location>
</feature>
<dbReference type="InterPro" id="IPR001254">
    <property type="entry name" value="Trypsin_dom"/>
</dbReference>
<accession>A0A917Q6K9</accession>
<dbReference type="InterPro" id="IPR001314">
    <property type="entry name" value="Peptidase_S1A"/>
</dbReference>
<dbReference type="SUPFAM" id="SSF50494">
    <property type="entry name" value="Trypsin-like serine proteases"/>
    <property type="match status" value="1"/>
</dbReference>
<dbReference type="InterPro" id="IPR033116">
    <property type="entry name" value="TRYPSIN_SER"/>
</dbReference>
<feature type="chain" id="PRO_5037001504" description="Peptidase S1 domain-containing protein" evidence="4">
    <location>
        <begin position="28"/>
        <end position="294"/>
    </location>
</feature>
<evidence type="ECO:0000313" key="7">
    <source>
        <dbReference type="Proteomes" id="UP000600449"/>
    </source>
</evidence>
<dbReference type="PANTHER" id="PTHR24276:SF94">
    <property type="entry name" value="AT20289P-RELATED"/>
    <property type="match status" value="1"/>
</dbReference>
<feature type="domain" description="Peptidase S1" evidence="5">
    <location>
        <begin position="35"/>
        <end position="266"/>
    </location>
</feature>
<gene>
    <name evidence="6" type="ORF">GCM10011322_15400</name>
</gene>
<evidence type="ECO:0000259" key="5">
    <source>
        <dbReference type="PROSITE" id="PS50240"/>
    </source>
</evidence>
<dbReference type="PRINTS" id="PR00722">
    <property type="entry name" value="CHYMOTRYPSIN"/>
</dbReference>
<organism evidence="6 7">
    <name type="scientific">Salinarimonas ramus</name>
    <dbReference type="NCBI Taxonomy" id="690164"/>
    <lineage>
        <taxon>Bacteria</taxon>
        <taxon>Pseudomonadati</taxon>
        <taxon>Pseudomonadota</taxon>
        <taxon>Alphaproteobacteria</taxon>
        <taxon>Hyphomicrobiales</taxon>
        <taxon>Salinarimonadaceae</taxon>
        <taxon>Salinarimonas</taxon>
    </lineage>
</organism>
<evidence type="ECO:0000313" key="6">
    <source>
        <dbReference type="EMBL" id="GGK29861.1"/>
    </source>
</evidence>
<keyword evidence="7" id="KW-1185">Reference proteome</keyword>
<dbReference type="InterPro" id="IPR043504">
    <property type="entry name" value="Peptidase_S1_PA_chymotrypsin"/>
</dbReference>
<keyword evidence="3" id="KW-0720">Serine protease</keyword>
<dbReference type="AlphaFoldDB" id="A0A917Q6K9"/>
<comment type="caution">
    <text evidence="6">The sequence shown here is derived from an EMBL/GenBank/DDBJ whole genome shotgun (WGS) entry which is preliminary data.</text>
</comment>
<keyword evidence="2" id="KW-1015">Disulfide bond</keyword>
<dbReference type="EMBL" id="BMMF01000004">
    <property type="protein sequence ID" value="GGK29861.1"/>
    <property type="molecule type" value="Genomic_DNA"/>
</dbReference>
<dbReference type="Proteomes" id="UP000600449">
    <property type="component" value="Unassembled WGS sequence"/>
</dbReference>
<dbReference type="SMART" id="SM00020">
    <property type="entry name" value="Tryp_SPc"/>
    <property type="match status" value="1"/>
</dbReference>
<dbReference type="PROSITE" id="PS50240">
    <property type="entry name" value="TRYPSIN_DOM"/>
    <property type="match status" value="1"/>
</dbReference>
<proteinExistence type="inferred from homology"/>
<dbReference type="InterPro" id="IPR009003">
    <property type="entry name" value="Peptidase_S1_PA"/>
</dbReference>
<dbReference type="PROSITE" id="PS00134">
    <property type="entry name" value="TRYPSIN_HIS"/>
    <property type="match status" value="1"/>
</dbReference>
<dbReference type="GO" id="GO:0004252">
    <property type="term" value="F:serine-type endopeptidase activity"/>
    <property type="evidence" value="ECO:0007669"/>
    <property type="project" value="InterPro"/>
</dbReference>
<keyword evidence="3" id="KW-0645">Protease</keyword>
<dbReference type="InterPro" id="IPR018114">
    <property type="entry name" value="TRYPSIN_HIS"/>
</dbReference>
<evidence type="ECO:0000256" key="4">
    <source>
        <dbReference type="SAM" id="SignalP"/>
    </source>
</evidence>